<feature type="compositionally biased region" description="Basic and acidic residues" evidence="1">
    <location>
        <begin position="1"/>
        <end position="17"/>
    </location>
</feature>
<sequence>MVSTLDLHKDKQEEEDHHHRRGGLRVRALSQAKVPAEGQDDLLEAYKRHQEGPHPSRKLKENVGGKMWVSILRGAHIAETTVDHYLKNVAQFLDYMSETPPLSCHLSKQAMLRIRREVRTLLKSLKKKVTMHQIWVKQAKEGWLIPKVVLHRCREEAKKGNPAAPRSTGERQQPENAVHALRLPDGLLRLNPRPPLWGVSKPNYLGGGAGRQVIQHQRLPRQCCTAQDKPGVRPGPTVADVRGVWVGLATSLAAGRTGGRAKYPGAWVLMGLPGKPTFTDIRTSIATHAKNSHGTDSRQKVAQFMCHDTSTADKFYAVNLNARQAVEHRRLFEEALEGVEASSTRADDTTSSQEAETVPYQESGVSALESEEAKKIKQAHRQFQWEVAMGRLRELQASNPEVPMVTLDGTVNQSSRMMRPA</sequence>
<organism evidence="2 3">
    <name type="scientific">Triplophysa rosa</name>
    <name type="common">Cave loach</name>
    <dbReference type="NCBI Taxonomy" id="992332"/>
    <lineage>
        <taxon>Eukaryota</taxon>
        <taxon>Metazoa</taxon>
        <taxon>Chordata</taxon>
        <taxon>Craniata</taxon>
        <taxon>Vertebrata</taxon>
        <taxon>Euteleostomi</taxon>
        <taxon>Actinopterygii</taxon>
        <taxon>Neopterygii</taxon>
        <taxon>Teleostei</taxon>
        <taxon>Ostariophysi</taxon>
        <taxon>Cypriniformes</taxon>
        <taxon>Nemacheilidae</taxon>
        <taxon>Triplophysa</taxon>
    </lineage>
</organism>
<gene>
    <name evidence="2" type="ORF">IRJ41_018877</name>
</gene>
<comment type="caution">
    <text evidence="2">The sequence shown here is derived from an EMBL/GenBank/DDBJ whole genome shotgun (WGS) entry which is preliminary data.</text>
</comment>
<feature type="region of interest" description="Disordered" evidence="1">
    <location>
        <begin position="1"/>
        <end position="23"/>
    </location>
</feature>
<feature type="compositionally biased region" description="Low complexity" evidence="1">
    <location>
        <begin position="341"/>
        <end position="352"/>
    </location>
</feature>
<feature type="region of interest" description="Disordered" evidence="1">
    <location>
        <begin position="336"/>
        <end position="367"/>
    </location>
</feature>
<evidence type="ECO:0000313" key="3">
    <source>
        <dbReference type="Proteomes" id="UP001059041"/>
    </source>
</evidence>
<evidence type="ECO:0000256" key="1">
    <source>
        <dbReference type="SAM" id="MobiDB-lite"/>
    </source>
</evidence>
<protein>
    <submittedName>
        <fullName evidence="2">Uncharacterized protein</fullName>
    </submittedName>
</protein>
<keyword evidence="3" id="KW-1185">Reference proteome</keyword>
<evidence type="ECO:0000313" key="2">
    <source>
        <dbReference type="EMBL" id="KAI7811778.1"/>
    </source>
</evidence>
<reference evidence="2" key="1">
    <citation type="submission" date="2021-02" db="EMBL/GenBank/DDBJ databases">
        <title>Comparative genomics reveals that relaxation of natural selection precedes convergent phenotypic evolution of cavefish.</title>
        <authorList>
            <person name="Peng Z."/>
        </authorList>
    </citation>
    <scope>NUCLEOTIDE SEQUENCE</scope>
    <source>
        <tissue evidence="2">Muscle</tissue>
    </source>
</reference>
<name>A0A9W7X0H3_TRIRA</name>
<dbReference type="AlphaFoldDB" id="A0A9W7X0H3"/>
<dbReference type="Proteomes" id="UP001059041">
    <property type="component" value="Linkage Group LG3"/>
</dbReference>
<feature type="region of interest" description="Disordered" evidence="1">
    <location>
        <begin position="156"/>
        <end position="176"/>
    </location>
</feature>
<dbReference type="EMBL" id="JAFHDT010000003">
    <property type="protein sequence ID" value="KAI7811778.1"/>
    <property type="molecule type" value="Genomic_DNA"/>
</dbReference>
<proteinExistence type="predicted"/>
<accession>A0A9W7X0H3</accession>